<feature type="domain" description="PpiC" evidence="7">
    <location>
        <begin position="175"/>
        <end position="268"/>
    </location>
</feature>
<sequence>MKKFFNRDYRSVLYLVSLLLCVFCNPLKAEVLDRIVAVVNDEIILYSDLRAEIAFIKRNSPRPIPLPQSVLEREVLRQMVEEKLVEQEMKRLKIKVDESEVDAAVESIKQSNGWSDDQFEYVLKQQGMSIDDFRKEIRRELERSRLMERVFQSRTVITDDQIEEYLREHGGQLSSGRVNLSIIFIPSEERVNKTAEDILREIQKGADFYELARKYSKGPAADQGGRVGWMSLDELAEPIKEAVSGLSPGQVSEVISLDAGDFIVRLEERETYSPGTITERDREKIRRLLFNQEVNKKFKEWMQDLMKRSYVKIML</sequence>
<dbReference type="EMBL" id="FOUU01000001">
    <property type="protein sequence ID" value="SFM51887.1"/>
    <property type="molecule type" value="Genomic_DNA"/>
</dbReference>
<gene>
    <name evidence="8" type="ORF">SAMN05660836_00631</name>
</gene>
<dbReference type="PANTHER" id="PTHR47637:SF1">
    <property type="entry name" value="CHAPERONE SURA"/>
    <property type="match status" value="1"/>
</dbReference>
<dbReference type="Proteomes" id="UP000199611">
    <property type="component" value="Unassembled WGS sequence"/>
</dbReference>
<dbReference type="InterPro" id="IPR000297">
    <property type="entry name" value="PPIase_PpiC"/>
</dbReference>
<proteinExistence type="predicted"/>
<dbReference type="SUPFAM" id="SSF109998">
    <property type="entry name" value="Triger factor/SurA peptide-binding domain-like"/>
    <property type="match status" value="1"/>
</dbReference>
<accession>A0A1I4RI43</accession>
<evidence type="ECO:0000256" key="4">
    <source>
        <dbReference type="ARBA" id="ARBA00023186"/>
    </source>
</evidence>
<dbReference type="PROSITE" id="PS50198">
    <property type="entry name" value="PPIC_PPIASE_2"/>
    <property type="match status" value="1"/>
</dbReference>
<evidence type="ECO:0000256" key="5">
    <source>
        <dbReference type="ARBA" id="ARBA00023235"/>
    </source>
</evidence>
<dbReference type="OrthoDB" id="14196at2"/>
<dbReference type="SUPFAM" id="SSF54534">
    <property type="entry name" value="FKBP-like"/>
    <property type="match status" value="1"/>
</dbReference>
<name>A0A1I4RI43_9BACT</name>
<evidence type="ECO:0000259" key="7">
    <source>
        <dbReference type="PROSITE" id="PS50198"/>
    </source>
</evidence>
<evidence type="ECO:0000256" key="3">
    <source>
        <dbReference type="ARBA" id="ARBA00023110"/>
    </source>
</evidence>
<keyword evidence="1" id="KW-0732">Signal</keyword>
<dbReference type="STRING" id="39841.SAMN05660836_00631"/>
<dbReference type="Gene3D" id="3.10.50.40">
    <property type="match status" value="1"/>
</dbReference>
<dbReference type="Pfam" id="PF13616">
    <property type="entry name" value="Rotamase_3"/>
    <property type="match status" value="1"/>
</dbReference>
<keyword evidence="2" id="KW-0574">Periplasm</keyword>
<evidence type="ECO:0000256" key="2">
    <source>
        <dbReference type="ARBA" id="ARBA00022764"/>
    </source>
</evidence>
<keyword evidence="4" id="KW-0143">Chaperone</keyword>
<dbReference type="InterPro" id="IPR046357">
    <property type="entry name" value="PPIase_dom_sf"/>
</dbReference>
<reference evidence="8 9" key="1">
    <citation type="submission" date="2016-10" db="EMBL/GenBank/DDBJ databases">
        <authorList>
            <person name="de Groot N.N."/>
        </authorList>
    </citation>
    <scope>NUCLEOTIDE SEQUENCE [LARGE SCALE GENOMIC DNA]</scope>
    <source>
        <strain evidence="8 9">DSM 9990</strain>
    </source>
</reference>
<dbReference type="PANTHER" id="PTHR47637">
    <property type="entry name" value="CHAPERONE SURA"/>
    <property type="match status" value="1"/>
</dbReference>
<evidence type="ECO:0000313" key="9">
    <source>
        <dbReference type="Proteomes" id="UP000199611"/>
    </source>
</evidence>
<keyword evidence="3 6" id="KW-0697">Rotamase</keyword>
<dbReference type="GO" id="GO:0003755">
    <property type="term" value="F:peptidyl-prolyl cis-trans isomerase activity"/>
    <property type="evidence" value="ECO:0007669"/>
    <property type="project" value="UniProtKB-KW"/>
</dbReference>
<evidence type="ECO:0000256" key="6">
    <source>
        <dbReference type="PROSITE-ProRule" id="PRU00278"/>
    </source>
</evidence>
<organism evidence="8 9">
    <name type="scientific">Thermodesulforhabdus norvegica</name>
    <dbReference type="NCBI Taxonomy" id="39841"/>
    <lineage>
        <taxon>Bacteria</taxon>
        <taxon>Pseudomonadati</taxon>
        <taxon>Thermodesulfobacteriota</taxon>
        <taxon>Syntrophobacteria</taxon>
        <taxon>Syntrophobacterales</taxon>
        <taxon>Thermodesulforhabdaceae</taxon>
        <taxon>Thermodesulforhabdus</taxon>
    </lineage>
</organism>
<dbReference type="InterPro" id="IPR050280">
    <property type="entry name" value="OMP_Chaperone_SurA"/>
</dbReference>
<keyword evidence="9" id="KW-1185">Reference proteome</keyword>
<dbReference type="Gene3D" id="1.10.4030.10">
    <property type="entry name" value="Porin chaperone SurA, peptide-binding domain"/>
    <property type="match status" value="1"/>
</dbReference>
<dbReference type="InterPro" id="IPR015391">
    <property type="entry name" value="SurA_N"/>
</dbReference>
<dbReference type="InterPro" id="IPR027304">
    <property type="entry name" value="Trigger_fact/SurA_dom_sf"/>
</dbReference>
<dbReference type="RefSeq" id="WP_093393395.1">
    <property type="nucleotide sequence ID" value="NZ_FOUU01000001.1"/>
</dbReference>
<dbReference type="Pfam" id="PF09312">
    <property type="entry name" value="SurA_N"/>
    <property type="match status" value="1"/>
</dbReference>
<keyword evidence="5 6" id="KW-0413">Isomerase</keyword>
<evidence type="ECO:0000313" key="8">
    <source>
        <dbReference type="EMBL" id="SFM51887.1"/>
    </source>
</evidence>
<dbReference type="AlphaFoldDB" id="A0A1I4RI43"/>
<evidence type="ECO:0000256" key="1">
    <source>
        <dbReference type="ARBA" id="ARBA00022729"/>
    </source>
</evidence>
<protein>
    <submittedName>
        <fullName evidence="8">Periplasmic chaperone for outer membrane proteins SurA</fullName>
    </submittedName>
</protein>